<keyword evidence="3" id="KW-0808">Transferase</keyword>
<accession>A0A841PJY7</accession>
<dbReference type="Gene3D" id="1.10.10.10">
    <property type="entry name" value="Winged helix-like DNA-binding domain superfamily/Winged helix DNA-binding domain"/>
    <property type="match status" value="1"/>
</dbReference>
<keyword evidence="4" id="KW-1185">Reference proteome</keyword>
<dbReference type="PANTHER" id="PTHR42942">
    <property type="entry name" value="6-O-METHYLGUANINE DNA METHYLTRANSFERASE"/>
    <property type="match status" value="1"/>
</dbReference>
<comment type="caution">
    <text evidence="3">The sequence shown here is derived from an EMBL/GenBank/DDBJ whole genome shotgun (WGS) entry which is preliminary data.</text>
</comment>
<dbReference type="AlphaFoldDB" id="A0A841PJY7"/>
<gene>
    <name evidence="3" type="ORF">HNR44_001126</name>
</gene>
<dbReference type="GO" id="GO:0032259">
    <property type="term" value="P:methylation"/>
    <property type="evidence" value="ECO:0007669"/>
    <property type="project" value="UniProtKB-KW"/>
</dbReference>
<dbReference type="EMBL" id="JACHHJ010000001">
    <property type="protein sequence ID" value="MBB6449177.1"/>
    <property type="molecule type" value="Genomic_DNA"/>
</dbReference>
<protein>
    <submittedName>
        <fullName evidence="3">Methylated-DNA-protein-cysteine methyltransferase-like protein</fullName>
    </submittedName>
</protein>
<dbReference type="NCBIfam" id="TIGR00589">
    <property type="entry name" value="ogt"/>
    <property type="match status" value="1"/>
</dbReference>
<dbReference type="PANTHER" id="PTHR42942:SF1">
    <property type="entry name" value="ALKYLTRANSFERASE-LIKE PROTEIN 1"/>
    <property type="match status" value="1"/>
</dbReference>
<evidence type="ECO:0000259" key="2">
    <source>
        <dbReference type="Pfam" id="PF01035"/>
    </source>
</evidence>
<dbReference type="InterPro" id="IPR014048">
    <property type="entry name" value="MethylDNA_cys_MeTrfase_DNA-bd"/>
</dbReference>
<name>A0A841PJY7_9BACL</name>
<reference evidence="3 4" key="1">
    <citation type="submission" date="2020-08" db="EMBL/GenBank/DDBJ databases">
        <title>Genomic Encyclopedia of Type Strains, Phase IV (KMG-IV): sequencing the most valuable type-strain genomes for metagenomic binning, comparative biology and taxonomic classification.</title>
        <authorList>
            <person name="Goeker M."/>
        </authorList>
    </citation>
    <scope>NUCLEOTIDE SEQUENCE [LARGE SCALE GENOMIC DNA]</scope>
    <source>
        <strain evidence="3 4">DSM 21769</strain>
    </source>
</reference>
<dbReference type="GO" id="GO:0006281">
    <property type="term" value="P:DNA repair"/>
    <property type="evidence" value="ECO:0007669"/>
    <property type="project" value="InterPro"/>
</dbReference>
<dbReference type="SUPFAM" id="SSF46767">
    <property type="entry name" value="Methylated DNA-protein cysteine methyltransferase, C-terminal domain"/>
    <property type="match status" value="1"/>
</dbReference>
<evidence type="ECO:0000313" key="3">
    <source>
        <dbReference type="EMBL" id="MBB6449177.1"/>
    </source>
</evidence>
<feature type="domain" description="Methylated-DNA-[protein]-cysteine S-methyltransferase DNA binding" evidence="2">
    <location>
        <begin position="7"/>
        <end position="86"/>
    </location>
</feature>
<dbReference type="InterPro" id="IPR036388">
    <property type="entry name" value="WH-like_DNA-bd_sf"/>
</dbReference>
<sequence>MTNDTSFYENVYKIVRQIPKGSVATYGLIAHWLGSQRASRAVGWALRAAPSGIPAHRVVKKDGTLAHAGVFGGEDFQRGWLEKEGVTFDQEGKVNMEHHVWPGPDDG</sequence>
<evidence type="ECO:0000256" key="1">
    <source>
        <dbReference type="ARBA" id="ARBA00022763"/>
    </source>
</evidence>
<organism evidence="3 4">
    <name type="scientific">Geomicrobium halophilum</name>
    <dbReference type="NCBI Taxonomy" id="549000"/>
    <lineage>
        <taxon>Bacteria</taxon>
        <taxon>Bacillati</taxon>
        <taxon>Bacillota</taxon>
        <taxon>Bacilli</taxon>
        <taxon>Bacillales</taxon>
        <taxon>Geomicrobium</taxon>
    </lineage>
</organism>
<dbReference type="InterPro" id="IPR036217">
    <property type="entry name" value="MethylDNA_cys_MeTrfase_DNAb"/>
</dbReference>
<evidence type="ECO:0000313" key="4">
    <source>
        <dbReference type="Proteomes" id="UP000568839"/>
    </source>
</evidence>
<dbReference type="CDD" id="cd06445">
    <property type="entry name" value="ATase"/>
    <property type="match status" value="1"/>
</dbReference>
<proteinExistence type="predicted"/>
<dbReference type="RefSeq" id="WP_184403087.1">
    <property type="nucleotide sequence ID" value="NZ_JACHHJ010000001.1"/>
</dbReference>
<keyword evidence="3" id="KW-0489">Methyltransferase</keyword>
<keyword evidence="1" id="KW-0227">DNA damage</keyword>
<dbReference type="Proteomes" id="UP000568839">
    <property type="component" value="Unassembled WGS sequence"/>
</dbReference>
<dbReference type="GO" id="GO:0008168">
    <property type="term" value="F:methyltransferase activity"/>
    <property type="evidence" value="ECO:0007669"/>
    <property type="project" value="UniProtKB-KW"/>
</dbReference>
<dbReference type="InterPro" id="IPR052520">
    <property type="entry name" value="ATL_DNA_repair"/>
</dbReference>
<dbReference type="Pfam" id="PF01035">
    <property type="entry name" value="DNA_binding_1"/>
    <property type="match status" value="1"/>
</dbReference>